<dbReference type="Pfam" id="PF00664">
    <property type="entry name" value="ABC_membrane"/>
    <property type="match status" value="1"/>
</dbReference>
<dbReference type="GO" id="GO:0016887">
    <property type="term" value="F:ATP hydrolysis activity"/>
    <property type="evidence" value="ECO:0007669"/>
    <property type="project" value="InterPro"/>
</dbReference>
<keyword evidence="8 9" id="KW-0472">Membrane</keyword>
<evidence type="ECO:0000256" key="1">
    <source>
        <dbReference type="ARBA" id="ARBA00004127"/>
    </source>
</evidence>
<dbReference type="PROSITE" id="PS50929">
    <property type="entry name" value="ABC_TM1F"/>
    <property type="match status" value="1"/>
</dbReference>
<feature type="transmembrane region" description="Helical" evidence="9">
    <location>
        <begin position="149"/>
        <end position="169"/>
    </location>
</feature>
<dbReference type="Gene3D" id="1.20.1560.10">
    <property type="entry name" value="ABC transporter type 1, transmembrane domain"/>
    <property type="match status" value="1"/>
</dbReference>
<evidence type="ECO:0000256" key="8">
    <source>
        <dbReference type="ARBA" id="ARBA00023136"/>
    </source>
</evidence>
<dbReference type="InterPro" id="IPR027417">
    <property type="entry name" value="P-loop_NTPase"/>
</dbReference>
<dbReference type="OrthoDB" id="6500128at2759"/>
<dbReference type="SUPFAM" id="SSF90123">
    <property type="entry name" value="ABC transporter transmembrane region"/>
    <property type="match status" value="1"/>
</dbReference>
<feature type="transmembrane region" description="Helical" evidence="9">
    <location>
        <begin position="126"/>
        <end position="143"/>
    </location>
</feature>
<keyword evidence="4" id="KW-0677">Repeat</keyword>
<reference evidence="11" key="1">
    <citation type="journal article" date="2020" name="Fungal Divers.">
        <title>Resolving the Mortierellaceae phylogeny through synthesis of multi-gene phylogenetics and phylogenomics.</title>
        <authorList>
            <person name="Vandepol N."/>
            <person name="Liber J."/>
            <person name="Desiro A."/>
            <person name="Na H."/>
            <person name="Kennedy M."/>
            <person name="Barry K."/>
            <person name="Grigoriev I.V."/>
            <person name="Miller A.N."/>
            <person name="O'Donnell K."/>
            <person name="Stajich J.E."/>
            <person name="Bonito G."/>
        </authorList>
    </citation>
    <scope>NUCLEOTIDE SEQUENCE</scope>
    <source>
        <strain evidence="11">MES-2147</strain>
    </source>
</reference>
<dbReference type="InterPro" id="IPR036640">
    <property type="entry name" value="ABC1_TM_sf"/>
</dbReference>
<evidence type="ECO:0000259" key="10">
    <source>
        <dbReference type="PROSITE" id="PS50929"/>
    </source>
</evidence>
<dbReference type="PANTHER" id="PTHR24223">
    <property type="entry name" value="ATP-BINDING CASSETTE SUB-FAMILY C"/>
    <property type="match status" value="1"/>
</dbReference>
<evidence type="ECO:0000313" key="12">
    <source>
        <dbReference type="Proteomes" id="UP000749646"/>
    </source>
</evidence>
<evidence type="ECO:0000256" key="2">
    <source>
        <dbReference type="ARBA" id="ARBA00022448"/>
    </source>
</evidence>
<comment type="subcellular location">
    <subcellularLocation>
        <location evidence="1">Endomembrane system</location>
        <topology evidence="1">Multi-pass membrane protein</topology>
    </subcellularLocation>
</comment>
<sequence length="371" mass="41123">MDSIDELVPNTVSDFYFFFTSVIGTLIVISASVPIFLALVPFLVAIYLFIQNWYIRSSRSLKRIHSISKSPLYQHFGETITGVSTIRAMRINDRFIQENAAKSDRSANVHFVYTVANRWLHIRLEFLGAIVVFATALLTVLSGKTLGPGMAGLALSYALNITTSITLLVSSFSDLQNQLVSVERILEYSIKNQEAPATLPDDGNLPVNWPNEGRIVFRHYSTRYRQGMELVLKNVSFEVQPRERIGVVGRTGAGKSSLTLALFRIIEAANSHWARASHNGPVSVSALVPAIEEGSDPETFNKTVDLNNIKVEEDGGVILIDGVDISTVGLERLRKHLAIIPQDPILFAGTLRDNLDPFHEATDAELWEALE</sequence>
<dbReference type="EMBL" id="JAAAHW010004613">
    <property type="protein sequence ID" value="KAF9972831.1"/>
    <property type="molecule type" value="Genomic_DNA"/>
</dbReference>
<keyword evidence="7 9" id="KW-1133">Transmembrane helix</keyword>
<feature type="domain" description="ABC transmembrane type-1" evidence="10">
    <location>
        <begin position="1"/>
        <end position="177"/>
    </location>
</feature>
<evidence type="ECO:0000313" key="11">
    <source>
        <dbReference type="EMBL" id="KAF9972831.1"/>
    </source>
</evidence>
<name>A0A9P6JL44_9FUNG</name>
<dbReference type="GO" id="GO:0005524">
    <property type="term" value="F:ATP binding"/>
    <property type="evidence" value="ECO:0007669"/>
    <property type="project" value="UniProtKB-KW"/>
</dbReference>
<dbReference type="Proteomes" id="UP000749646">
    <property type="component" value="Unassembled WGS sequence"/>
</dbReference>
<dbReference type="GO" id="GO:0016020">
    <property type="term" value="C:membrane"/>
    <property type="evidence" value="ECO:0007669"/>
    <property type="project" value="UniProtKB-SubCell"/>
</dbReference>
<evidence type="ECO:0000256" key="9">
    <source>
        <dbReference type="SAM" id="Phobius"/>
    </source>
</evidence>
<feature type="transmembrane region" description="Helical" evidence="9">
    <location>
        <begin position="16"/>
        <end position="49"/>
    </location>
</feature>
<dbReference type="Gene3D" id="3.40.50.300">
    <property type="entry name" value="P-loop containing nucleotide triphosphate hydrolases"/>
    <property type="match status" value="1"/>
</dbReference>
<proteinExistence type="predicted"/>
<dbReference type="AlphaFoldDB" id="A0A9P6JL44"/>
<evidence type="ECO:0000256" key="7">
    <source>
        <dbReference type="ARBA" id="ARBA00022989"/>
    </source>
</evidence>
<comment type="caution">
    <text evidence="11">The sequence shown here is derived from an EMBL/GenBank/DDBJ whole genome shotgun (WGS) entry which is preliminary data.</text>
</comment>
<keyword evidence="2" id="KW-0813">Transport</keyword>
<dbReference type="SUPFAM" id="SSF52540">
    <property type="entry name" value="P-loop containing nucleoside triphosphate hydrolases"/>
    <property type="match status" value="1"/>
</dbReference>
<accession>A0A9P6JL44</accession>
<dbReference type="InterPro" id="IPR003439">
    <property type="entry name" value="ABC_transporter-like_ATP-bd"/>
</dbReference>
<dbReference type="InterPro" id="IPR011527">
    <property type="entry name" value="ABC1_TM_dom"/>
</dbReference>
<protein>
    <recommendedName>
        <fullName evidence="10">ABC transmembrane type-1 domain-containing protein</fullName>
    </recommendedName>
</protein>
<keyword evidence="6" id="KW-0067">ATP-binding</keyword>
<evidence type="ECO:0000256" key="4">
    <source>
        <dbReference type="ARBA" id="ARBA00022737"/>
    </source>
</evidence>
<keyword evidence="5" id="KW-0547">Nucleotide-binding</keyword>
<evidence type="ECO:0000256" key="6">
    <source>
        <dbReference type="ARBA" id="ARBA00022840"/>
    </source>
</evidence>
<dbReference type="Pfam" id="PF00005">
    <property type="entry name" value="ABC_tran"/>
    <property type="match status" value="1"/>
</dbReference>
<organism evidence="11 12">
    <name type="scientific">Modicella reniformis</name>
    <dbReference type="NCBI Taxonomy" id="1440133"/>
    <lineage>
        <taxon>Eukaryota</taxon>
        <taxon>Fungi</taxon>
        <taxon>Fungi incertae sedis</taxon>
        <taxon>Mucoromycota</taxon>
        <taxon>Mortierellomycotina</taxon>
        <taxon>Mortierellomycetes</taxon>
        <taxon>Mortierellales</taxon>
        <taxon>Mortierellaceae</taxon>
        <taxon>Modicella</taxon>
    </lineage>
</organism>
<keyword evidence="12" id="KW-1185">Reference proteome</keyword>
<dbReference type="PANTHER" id="PTHR24223:SF443">
    <property type="entry name" value="MULTIDRUG-RESISTANCE LIKE PROTEIN 1, ISOFORM I"/>
    <property type="match status" value="1"/>
</dbReference>
<dbReference type="InterPro" id="IPR050173">
    <property type="entry name" value="ABC_transporter_C-like"/>
</dbReference>
<dbReference type="GO" id="GO:0140359">
    <property type="term" value="F:ABC-type transporter activity"/>
    <property type="evidence" value="ECO:0007669"/>
    <property type="project" value="InterPro"/>
</dbReference>
<keyword evidence="3 9" id="KW-0812">Transmembrane</keyword>
<gene>
    <name evidence="11" type="ORF">BGZ65_009580</name>
</gene>
<feature type="non-terminal residue" evidence="11">
    <location>
        <position position="371"/>
    </location>
</feature>
<evidence type="ECO:0000256" key="5">
    <source>
        <dbReference type="ARBA" id="ARBA00022741"/>
    </source>
</evidence>
<evidence type="ECO:0000256" key="3">
    <source>
        <dbReference type="ARBA" id="ARBA00022692"/>
    </source>
</evidence>